<dbReference type="InterPro" id="IPR042070">
    <property type="entry name" value="PucR_C-HTH_sf"/>
</dbReference>
<dbReference type="InterPro" id="IPR009057">
    <property type="entry name" value="Homeodomain-like_sf"/>
</dbReference>
<gene>
    <name evidence="2" type="ORF">HXK00_01290</name>
</gene>
<dbReference type="SUPFAM" id="SSF46689">
    <property type="entry name" value="Homeodomain-like"/>
    <property type="match status" value="1"/>
</dbReference>
<comment type="caution">
    <text evidence="2">The sequence shown here is derived from an EMBL/GenBank/DDBJ whole genome shotgun (WGS) entry which is preliminary data.</text>
</comment>
<name>A0A929MTE7_ABIDE</name>
<dbReference type="PANTHER" id="PTHR33744:SF15">
    <property type="entry name" value="CARBOHYDRATE DIACID REGULATOR"/>
    <property type="match status" value="1"/>
</dbReference>
<dbReference type="Gene3D" id="1.10.10.2840">
    <property type="entry name" value="PucR C-terminal helix-turn-helix domain"/>
    <property type="match status" value="1"/>
</dbReference>
<dbReference type="Pfam" id="PF13556">
    <property type="entry name" value="HTH_30"/>
    <property type="match status" value="1"/>
</dbReference>
<evidence type="ECO:0000259" key="1">
    <source>
        <dbReference type="Pfam" id="PF13556"/>
    </source>
</evidence>
<dbReference type="GeneID" id="84816967"/>
<dbReference type="InterPro" id="IPR051448">
    <property type="entry name" value="CdaR-like_regulators"/>
</dbReference>
<dbReference type="InterPro" id="IPR025736">
    <property type="entry name" value="PucR_C-HTH_dom"/>
</dbReference>
<organism evidence="2 3">
    <name type="scientific">Abiotrophia defectiva</name>
    <name type="common">Streptococcus defectivus</name>
    <dbReference type="NCBI Taxonomy" id="46125"/>
    <lineage>
        <taxon>Bacteria</taxon>
        <taxon>Bacillati</taxon>
        <taxon>Bacillota</taxon>
        <taxon>Bacilli</taxon>
        <taxon>Lactobacillales</taxon>
        <taxon>Aerococcaceae</taxon>
        <taxon>Abiotrophia</taxon>
    </lineage>
</organism>
<dbReference type="AlphaFoldDB" id="A0A929MTE7"/>
<protein>
    <submittedName>
        <fullName evidence="2">Helix-turn-helix domain-containing protein</fullName>
    </submittedName>
</protein>
<reference evidence="2" key="1">
    <citation type="submission" date="2020-04" db="EMBL/GenBank/DDBJ databases">
        <title>Deep metagenomics examines the oral microbiome during advanced dental caries in children, revealing novel taxa and co-occurrences with host molecules.</title>
        <authorList>
            <person name="Baker J.L."/>
            <person name="Morton J.T."/>
            <person name="Dinis M."/>
            <person name="Alvarez R."/>
            <person name="Tran N.C."/>
            <person name="Knight R."/>
            <person name="Edlund A."/>
        </authorList>
    </citation>
    <scope>NUCLEOTIDE SEQUENCE</scope>
    <source>
        <strain evidence="2">JCVI_23_bin.16</strain>
    </source>
</reference>
<sequence>MFEQLQRLYPQAQAVAPDAVLPGYLIVQLGDQGLAIPQADLTSKEEELLLMMSLAKATPQVPVVDLAPHQQAWRAFLLEGQPLEGQMRGSLVCIYLIMQAKSETFDPVLWQQTLEDSLEAIEVVIPDEANRWLVCLRGMEHVGALVDIIKTLDIDFETVTRGCVGLVAKLDQDYVAHFQDERRLVHSILSQIMEPEIVPLTSVLLRLVGREVTKQYAFMDRLHDVLKHNPDYAATVRALFEHQGNLSQAADELYIHRNTLTYRLSKYTKETGLNLQHLTDLIVSYLALEHKG</sequence>
<dbReference type="PANTHER" id="PTHR33744">
    <property type="entry name" value="CARBOHYDRATE DIACID REGULATOR"/>
    <property type="match status" value="1"/>
</dbReference>
<evidence type="ECO:0000313" key="2">
    <source>
        <dbReference type="EMBL" id="MBF0934260.1"/>
    </source>
</evidence>
<feature type="domain" description="PucR C-terminal helix-turn-helix" evidence="1">
    <location>
        <begin position="233"/>
        <end position="289"/>
    </location>
</feature>
<dbReference type="EMBL" id="JABZFV010000008">
    <property type="protein sequence ID" value="MBF0934260.1"/>
    <property type="molecule type" value="Genomic_DNA"/>
</dbReference>
<proteinExistence type="predicted"/>
<dbReference type="Proteomes" id="UP000757900">
    <property type="component" value="Unassembled WGS sequence"/>
</dbReference>
<evidence type="ECO:0000313" key="3">
    <source>
        <dbReference type="Proteomes" id="UP000757900"/>
    </source>
</evidence>
<dbReference type="RefSeq" id="WP_023391540.1">
    <property type="nucleotide sequence ID" value="NZ_CAJPUI010000003.1"/>
</dbReference>
<accession>A0A929MTE7</accession>